<organism evidence="2 3">
    <name type="scientific">Elysia crispata</name>
    <name type="common">lettuce slug</name>
    <dbReference type="NCBI Taxonomy" id="231223"/>
    <lineage>
        <taxon>Eukaryota</taxon>
        <taxon>Metazoa</taxon>
        <taxon>Spiralia</taxon>
        <taxon>Lophotrochozoa</taxon>
        <taxon>Mollusca</taxon>
        <taxon>Gastropoda</taxon>
        <taxon>Heterobranchia</taxon>
        <taxon>Euthyneura</taxon>
        <taxon>Panpulmonata</taxon>
        <taxon>Sacoglossa</taxon>
        <taxon>Placobranchoidea</taxon>
        <taxon>Plakobranchidae</taxon>
        <taxon>Elysia</taxon>
    </lineage>
</organism>
<evidence type="ECO:0000313" key="3">
    <source>
        <dbReference type="Proteomes" id="UP001283361"/>
    </source>
</evidence>
<gene>
    <name evidence="2" type="ORF">RRG08_056569</name>
</gene>
<feature type="region of interest" description="Disordered" evidence="1">
    <location>
        <begin position="1"/>
        <end position="45"/>
    </location>
</feature>
<sequence length="127" mass="13565">MKAAAVSAASSDVTTSTSTKESLSTLTPTYSVTADVEPQPSKGGGSCNCDSCSLNSYTSGPEVLCAQVSCADRNHLEKRRTTGGPGLFKHLIYRPGDEVLARWKDCKKYPAKISRLVEESAFIDSEI</sequence>
<name>A0AAE1E280_9GAST</name>
<dbReference type="Gene3D" id="2.30.30.140">
    <property type="match status" value="1"/>
</dbReference>
<reference evidence="2" key="1">
    <citation type="journal article" date="2023" name="G3 (Bethesda)">
        <title>A reference genome for the long-term kleptoplast-retaining sea slug Elysia crispata morphotype clarki.</title>
        <authorList>
            <person name="Eastman K.E."/>
            <person name="Pendleton A.L."/>
            <person name="Shaikh M.A."/>
            <person name="Suttiyut T."/>
            <person name="Ogas R."/>
            <person name="Tomko P."/>
            <person name="Gavelis G."/>
            <person name="Widhalm J.R."/>
            <person name="Wisecaver J.H."/>
        </authorList>
    </citation>
    <scope>NUCLEOTIDE SEQUENCE</scope>
    <source>
        <strain evidence="2">ECLA1</strain>
    </source>
</reference>
<keyword evidence="3" id="KW-1185">Reference proteome</keyword>
<proteinExistence type="predicted"/>
<accession>A0AAE1E280</accession>
<feature type="compositionally biased region" description="Low complexity" evidence="1">
    <location>
        <begin position="1"/>
        <end position="29"/>
    </location>
</feature>
<evidence type="ECO:0000256" key="1">
    <source>
        <dbReference type="SAM" id="MobiDB-lite"/>
    </source>
</evidence>
<comment type="caution">
    <text evidence="2">The sequence shown here is derived from an EMBL/GenBank/DDBJ whole genome shotgun (WGS) entry which is preliminary data.</text>
</comment>
<dbReference type="EMBL" id="JAWDGP010001573">
    <property type="protein sequence ID" value="KAK3790138.1"/>
    <property type="molecule type" value="Genomic_DNA"/>
</dbReference>
<dbReference type="AlphaFoldDB" id="A0AAE1E280"/>
<protein>
    <submittedName>
        <fullName evidence="2">Uncharacterized protein</fullName>
    </submittedName>
</protein>
<dbReference type="Proteomes" id="UP001283361">
    <property type="component" value="Unassembled WGS sequence"/>
</dbReference>
<evidence type="ECO:0000313" key="2">
    <source>
        <dbReference type="EMBL" id="KAK3790138.1"/>
    </source>
</evidence>